<dbReference type="SUPFAM" id="SSF75304">
    <property type="entry name" value="Amidase signature (AS) enzymes"/>
    <property type="match status" value="1"/>
</dbReference>
<evidence type="ECO:0000313" key="3">
    <source>
        <dbReference type="Proteomes" id="UP000199006"/>
    </source>
</evidence>
<evidence type="ECO:0000313" key="2">
    <source>
        <dbReference type="EMBL" id="SFL32900.1"/>
    </source>
</evidence>
<dbReference type="InterPro" id="IPR023631">
    <property type="entry name" value="Amidase_dom"/>
</dbReference>
<evidence type="ECO:0000259" key="1">
    <source>
        <dbReference type="Pfam" id="PF01425"/>
    </source>
</evidence>
<dbReference type="Pfam" id="PF01425">
    <property type="entry name" value="Amidase"/>
    <property type="match status" value="1"/>
</dbReference>
<dbReference type="STRING" id="29563.SAMN02983006_00851"/>
<dbReference type="EMBL" id="FOTI01000008">
    <property type="protein sequence ID" value="SFL32900.1"/>
    <property type="molecule type" value="Genomic_DNA"/>
</dbReference>
<accession>A0A1I4GTQ6</accession>
<dbReference type="Gene3D" id="3.90.1300.10">
    <property type="entry name" value="Amidase signature (AS) domain"/>
    <property type="match status" value="1"/>
</dbReference>
<dbReference type="Proteomes" id="UP000199006">
    <property type="component" value="Unassembled WGS sequence"/>
</dbReference>
<dbReference type="RefSeq" id="WP_089860195.1">
    <property type="nucleotide sequence ID" value="NZ_FOTI01000008.1"/>
</dbReference>
<gene>
    <name evidence="2" type="ORF">SAMN02983006_00851</name>
</gene>
<reference evidence="2 3" key="1">
    <citation type="submission" date="2016-10" db="EMBL/GenBank/DDBJ databases">
        <authorList>
            <person name="de Groot N.N."/>
        </authorList>
    </citation>
    <scope>NUCLEOTIDE SEQUENCE [LARGE SCALE GENOMIC DNA]</scope>
    <source>
        <strain evidence="2 3">ATCC 51327</strain>
    </source>
</reference>
<sequence>MKDLSEKLLTKFNNALQTNSAAVVYHNRNLKPKLINLYNTDKEHYLFGVKNTAQIPIDLVKKLSQDNKFFLHTIDKMACGGRAVDPDLINPLTLRVMTGSSSGGCINILAGINDLAIGTDGGGSVLAPAASTALFAIMAKGLGLKGQQQKISTDELKFVPGIGFIAAEYQICLAAVKKLLSFPELPELNSNLTIALPQPGSCTLPDGQDMAELVALAEPNLAKFKLNRIDLTGAADRKTAIRIIEAAFAAGAEIIITAEGPVDYYGYGDSVHGSWQIGKSSQQRSGKYLMRAANLVNATALALPTNKLATALILIARPGLESGLKLLSLGLKLQNLFKRPELFKRYFINQQRNEKENFLGADNFDQYFG</sequence>
<name>A0A1I4GTQ6_9FIRM</name>
<protein>
    <submittedName>
        <fullName evidence="2">Amidase</fullName>
    </submittedName>
</protein>
<dbReference type="InterPro" id="IPR036928">
    <property type="entry name" value="AS_sf"/>
</dbReference>
<proteinExistence type="predicted"/>
<organism evidence="2 3">
    <name type="scientific">Halanaerobium salsuginis</name>
    <dbReference type="NCBI Taxonomy" id="29563"/>
    <lineage>
        <taxon>Bacteria</taxon>
        <taxon>Bacillati</taxon>
        <taxon>Bacillota</taxon>
        <taxon>Clostridia</taxon>
        <taxon>Halanaerobiales</taxon>
        <taxon>Halanaerobiaceae</taxon>
        <taxon>Halanaerobium</taxon>
    </lineage>
</organism>
<dbReference type="OrthoDB" id="3194737at2"/>
<keyword evidence="3" id="KW-1185">Reference proteome</keyword>
<dbReference type="AlphaFoldDB" id="A0A1I4GTQ6"/>
<feature type="domain" description="Amidase" evidence="1">
    <location>
        <begin position="90"/>
        <end position="135"/>
    </location>
</feature>